<reference evidence="1" key="1">
    <citation type="submission" date="2014-11" db="EMBL/GenBank/DDBJ databases">
        <authorList>
            <person name="Amaro Gonzalez C."/>
        </authorList>
    </citation>
    <scope>NUCLEOTIDE SEQUENCE</scope>
</reference>
<sequence>MCSHSVYVCMCNGGVSGKKTRAYLHEYNNLFQGNFISDLSACLNVHIF</sequence>
<dbReference type="EMBL" id="GBXM01093109">
    <property type="protein sequence ID" value="JAH15468.1"/>
    <property type="molecule type" value="Transcribed_RNA"/>
</dbReference>
<proteinExistence type="predicted"/>
<accession>A0A0E9QH77</accession>
<dbReference type="AlphaFoldDB" id="A0A0E9QH77"/>
<organism evidence="1">
    <name type="scientific">Anguilla anguilla</name>
    <name type="common">European freshwater eel</name>
    <name type="synonym">Muraena anguilla</name>
    <dbReference type="NCBI Taxonomy" id="7936"/>
    <lineage>
        <taxon>Eukaryota</taxon>
        <taxon>Metazoa</taxon>
        <taxon>Chordata</taxon>
        <taxon>Craniata</taxon>
        <taxon>Vertebrata</taxon>
        <taxon>Euteleostomi</taxon>
        <taxon>Actinopterygii</taxon>
        <taxon>Neopterygii</taxon>
        <taxon>Teleostei</taxon>
        <taxon>Anguilliformes</taxon>
        <taxon>Anguillidae</taxon>
        <taxon>Anguilla</taxon>
    </lineage>
</organism>
<protein>
    <submittedName>
        <fullName evidence="1">Uncharacterized protein</fullName>
    </submittedName>
</protein>
<name>A0A0E9QH77_ANGAN</name>
<reference evidence="1" key="2">
    <citation type="journal article" date="2015" name="Fish Shellfish Immunol.">
        <title>Early steps in the European eel (Anguilla anguilla)-Vibrio vulnificus interaction in the gills: Role of the RtxA13 toxin.</title>
        <authorList>
            <person name="Callol A."/>
            <person name="Pajuelo D."/>
            <person name="Ebbesson L."/>
            <person name="Teles M."/>
            <person name="MacKenzie S."/>
            <person name="Amaro C."/>
        </authorList>
    </citation>
    <scope>NUCLEOTIDE SEQUENCE</scope>
</reference>
<evidence type="ECO:0000313" key="1">
    <source>
        <dbReference type="EMBL" id="JAH15468.1"/>
    </source>
</evidence>